<dbReference type="InterPro" id="IPR036116">
    <property type="entry name" value="FN3_sf"/>
</dbReference>
<keyword evidence="2" id="KW-0812">Transmembrane</keyword>
<feature type="compositionally biased region" description="Polar residues" evidence="1">
    <location>
        <begin position="435"/>
        <end position="453"/>
    </location>
</feature>
<protein>
    <submittedName>
        <fullName evidence="3">Uncharacterized protein</fullName>
    </submittedName>
</protein>
<dbReference type="PANTHER" id="PTHR23278:SF19">
    <property type="entry name" value="OBSCURIN"/>
    <property type="match status" value="1"/>
</dbReference>
<dbReference type="Proteomes" id="UP001292094">
    <property type="component" value="Unassembled WGS sequence"/>
</dbReference>
<reference evidence="3" key="1">
    <citation type="submission" date="2023-11" db="EMBL/GenBank/DDBJ databases">
        <title>Genome assemblies of two species of porcelain crab, Petrolisthes cinctipes and Petrolisthes manimaculis (Anomura: Porcellanidae).</title>
        <authorList>
            <person name="Angst P."/>
        </authorList>
    </citation>
    <scope>NUCLEOTIDE SEQUENCE</scope>
    <source>
        <strain evidence="3">PB745_02</strain>
        <tissue evidence="3">Gill</tissue>
    </source>
</reference>
<feature type="region of interest" description="Disordered" evidence="1">
    <location>
        <begin position="435"/>
        <end position="457"/>
    </location>
</feature>
<dbReference type="PANTHER" id="PTHR23278">
    <property type="entry name" value="SIDESTEP PROTEIN"/>
    <property type="match status" value="1"/>
</dbReference>
<evidence type="ECO:0000313" key="4">
    <source>
        <dbReference type="Proteomes" id="UP001292094"/>
    </source>
</evidence>
<name>A0AAE1TM48_9EUCA</name>
<gene>
    <name evidence="3" type="ORF">Pmani_038631</name>
</gene>
<dbReference type="SUPFAM" id="SSF49265">
    <property type="entry name" value="Fibronectin type III"/>
    <property type="match status" value="1"/>
</dbReference>
<comment type="caution">
    <text evidence="3">The sequence shown here is derived from an EMBL/GenBank/DDBJ whole genome shotgun (WGS) entry which is preliminary data.</text>
</comment>
<evidence type="ECO:0000256" key="1">
    <source>
        <dbReference type="SAM" id="MobiDB-lite"/>
    </source>
</evidence>
<proteinExistence type="predicted"/>
<feature type="transmembrane region" description="Helical" evidence="2">
    <location>
        <begin position="271"/>
        <end position="294"/>
    </location>
</feature>
<keyword evidence="2" id="KW-1133">Transmembrane helix</keyword>
<organism evidence="3 4">
    <name type="scientific">Petrolisthes manimaculis</name>
    <dbReference type="NCBI Taxonomy" id="1843537"/>
    <lineage>
        <taxon>Eukaryota</taxon>
        <taxon>Metazoa</taxon>
        <taxon>Ecdysozoa</taxon>
        <taxon>Arthropoda</taxon>
        <taxon>Crustacea</taxon>
        <taxon>Multicrustacea</taxon>
        <taxon>Malacostraca</taxon>
        <taxon>Eumalacostraca</taxon>
        <taxon>Eucarida</taxon>
        <taxon>Decapoda</taxon>
        <taxon>Pleocyemata</taxon>
        <taxon>Anomura</taxon>
        <taxon>Galatheoidea</taxon>
        <taxon>Porcellanidae</taxon>
        <taxon>Petrolisthes</taxon>
    </lineage>
</organism>
<dbReference type="AlphaFoldDB" id="A0AAE1TM48"/>
<accession>A0AAE1TM48</accession>
<dbReference type="EMBL" id="JAWZYT010006351">
    <property type="protein sequence ID" value="KAK4288334.1"/>
    <property type="molecule type" value="Genomic_DNA"/>
</dbReference>
<sequence>MVCLLTFRPVCAKGQQEEYAGERGGRVRVECHLLAYPPSLVFTWAITRIPGGAPEPLESVGREEGLTGQYTLGRLEEEKVDVWCWGRNSVGLQYQPCKFTVYTRGKPGPVSVCEATNHTASGFTVTCLAGPGRSDHTTYTITVYTQTRYKGGVPGVREDHNTSRGGVQGQTSVEGASLQEVLVANLTRTSPHFSVGGLAGGGEFRVLVVARNREGSSAPATLTTFTLNDNPQTVIRMPPGLRGRTSVEEAGSDIDDEEGGVWPFLMSLSPLMIIVGAGLASGMIVLVVVLSVVIKHRFFSDDDHNNIDEMKVGEGSVLTLAASPGPHELHPSSDISPHHQHQDMTSLQTSTDITLLQLNPDIATLQSSQDMALVQIAPDMAPLQPPTDMALLQITPDMVPLQPPPDMAMIQVKPDLTPMDLASFQQPSDMSLLQVTPSMSSSEPHQPSPSTTPARKAMQVTMVQTSPSRTTSANTLSTSEVQLTMSPQLVHIHPIQTSSQTPVHNIQPSQGISPELVHMQSARAISPKLLHLQPTQTIASELVQIQPTQSFSPERINTQPLTTFSRTML</sequence>
<evidence type="ECO:0000256" key="2">
    <source>
        <dbReference type="SAM" id="Phobius"/>
    </source>
</evidence>
<evidence type="ECO:0000313" key="3">
    <source>
        <dbReference type="EMBL" id="KAK4288334.1"/>
    </source>
</evidence>
<keyword evidence="4" id="KW-1185">Reference proteome</keyword>
<keyword evidence="2" id="KW-0472">Membrane</keyword>